<accession>A0A1X9LP77</accession>
<sequence length="123" mass="12278">MNGPGLASVIVGGVGVLAAVPIVVVIVVLVAVVWGELELDDSAQFDVFVGLLSWFVAAPLAGLLGLGGSITAIVGLLRRPRTLAGIGLALSLVALLSAVAAITLAFLFSATLQSFEPLLGTGT</sequence>
<proteinExistence type="predicted"/>
<dbReference type="EMBL" id="CP020715">
    <property type="protein sequence ID" value="ARJ06986.1"/>
    <property type="molecule type" value="Genomic_DNA"/>
</dbReference>
<dbReference type="AlphaFoldDB" id="A0A1X9LP77"/>
<gene>
    <name evidence="1" type="ORF">B5808_18470</name>
</gene>
<protein>
    <submittedName>
        <fullName evidence="1">Uncharacterized protein</fullName>
    </submittedName>
</protein>
<organism evidence="1 2">
    <name type="scientific">Cnuibacter physcomitrellae</name>
    <dbReference type="NCBI Taxonomy" id="1619308"/>
    <lineage>
        <taxon>Bacteria</taxon>
        <taxon>Bacillati</taxon>
        <taxon>Actinomycetota</taxon>
        <taxon>Actinomycetes</taxon>
        <taxon>Micrococcales</taxon>
        <taxon>Microbacteriaceae</taxon>
        <taxon>Cnuibacter</taxon>
    </lineage>
</organism>
<dbReference type="KEGG" id="cphy:B5808_18470"/>
<dbReference type="Proteomes" id="UP000192775">
    <property type="component" value="Chromosome"/>
</dbReference>
<reference evidence="1 2" key="1">
    <citation type="submission" date="2017-04" db="EMBL/GenBank/DDBJ databases">
        <authorList>
            <person name="Afonso C.L."/>
            <person name="Miller P.J."/>
            <person name="Scott M.A."/>
            <person name="Spackman E."/>
            <person name="Goraichik I."/>
            <person name="Dimitrov K.M."/>
            <person name="Suarez D.L."/>
            <person name="Swayne D.E."/>
        </authorList>
    </citation>
    <scope>NUCLEOTIDE SEQUENCE [LARGE SCALE GENOMIC DNA]</scope>
    <source>
        <strain evidence="2">XA(T)</strain>
    </source>
</reference>
<keyword evidence="2" id="KW-1185">Reference proteome</keyword>
<evidence type="ECO:0000313" key="2">
    <source>
        <dbReference type="Proteomes" id="UP000192775"/>
    </source>
</evidence>
<dbReference type="STRING" id="1619308.B5808_18470"/>
<name>A0A1X9LP77_9MICO</name>
<evidence type="ECO:0000313" key="1">
    <source>
        <dbReference type="EMBL" id="ARJ06986.1"/>
    </source>
</evidence>